<dbReference type="PANTHER" id="PTHR14237">
    <property type="entry name" value="MOLYBDOPTERIN COFACTOR SULFURASE MOSC"/>
    <property type="match status" value="1"/>
</dbReference>
<dbReference type="Pfam" id="PF00266">
    <property type="entry name" value="Aminotran_5"/>
    <property type="match status" value="1"/>
</dbReference>
<proteinExistence type="predicted"/>
<dbReference type="Proteomes" id="UP000663887">
    <property type="component" value="Unassembled WGS sequence"/>
</dbReference>
<evidence type="ECO:0000259" key="1">
    <source>
        <dbReference type="Pfam" id="PF00266"/>
    </source>
</evidence>
<feature type="domain" description="Aminotransferase class V" evidence="1">
    <location>
        <begin position="11"/>
        <end position="139"/>
    </location>
</feature>
<dbReference type="PANTHER" id="PTHR14237:SF80">
    <property type="entry name" value="MOLYBDENUM COFACTOR SULFURASE"/>
    <property type="match status" value="1"/>
</dbReference>
<gene>
    <name evidence="3" type="ORF">UXM345_LOCUS28692</name>
    <name evidence="2" type="ORF">XDN619_LOCUS18001</name>
</gene>
<evidence type="ECO:0000313" key="2">
    <source>
        <dbReference type="EMBL" id="CAF2097487.1"/>
    </source>
</evidence>
<dbReference type="AlphaFoldDB" id="A0A816TF99"/>
<dbReference type="EMBL" id="CAJOBF010006705">
    <property type="protein sequence ID" value="CAF4213501.1"/>
    <property type="molecule type" value="Genomic_DNA"/>
</dbReference>
<dbReference type="InterPro" id="IPR015421">
    <property type="entry name" value="PyrdxlP-dep_Trfase_major"/>
</dbReference>
<dbReference type="GO" id="GO:0043545">
    <property type="term" value="P:molybdopterin cofactor metabolic process"/>
    <property type="evidence" value="ECO:0007669"/>
    <property type="project" value="TreeGrafter"/>
</dbReference>
<dbReference type="Gene3D" id="3.40.640.10">
    <property type="entry name" value="Type I PLP-dependent aspartate aminotransferase-like (Major domain)"/>
    <property type="match status" value="1"/>
</dbReference>
<evidence type="ECO:0000313" key="3">
    <source>
        <dbReference type="EMBL" id="CAF4213501.1"/>
    </source>
</evidence>
<evidence type="ECO:0000313" key="4">
    <source>
        <dbReference type="Proteomes" id="UP000663887"/>
    </source>
</evidence>
<reference evidence="2" key="1">
    <citation type="submission" date="2021-02" db="EMBL/GenBank/DDBJ databases">
        <authorList>
            <person name="Nowell W R."/>
        </authorList>
    </citation>
    <scope>NUCLEOTIDE SEQUENCE</scope>
</reference>
<organism evidence="2 4">
    <name type="scientific">Rotaria magnacalcarata</name>
    <dbReference type="NCBI Taxonomy" id="392030"/>
    <lineage>
        <taxon>Eukaryota</taxon>
        <taxon>Metazoa</taxon>
        <taxon>Spiralia</taxon>
        <taxon>Gnathifera</taxon>
        <taxon>Rotifera</taxon>
        <taxon>Eurotatoria</taxon>
        <taxon>Bdelloidea</taxon>
        <taxon>Philodinida</taxon>
        <taxon>Philodinidae</taxon>
        <taxon>Rotaria</taxon>
    </lineage>
</organism>
<dbReference type="InterPro" id="IPR000192">
    <property type="entry name" value="Aminotrans_V_dom"/>
</dbReference>
<protein>
    <recommendedName>
        <fullName evidence="1">Aminotransferase class V domain-containing protein</fullName>
    </recommendedName>
</protein>
<dbReference type="InterPro" id="IPR015424">
    <property type="entry name" value="PyrdxlP-dep_Trfase"/>
</dbReference>
<name>A0A816TF99_9BILA</name>
<accession>A0A816TF99</accession>
<sequence>MRKPKDESITYVDHAAASLYSKKQLSSIFNSLNSSVYGNPHSRHLPSEIVTQSIDAARNRIFEHFNTSSEDYDLIFTSGATDAIKIIANCFCWRLNDSNNIRNQQEPEEENRGVFVYTQENHTSVLGIREAASKNGADIYSLLSSKAYEIFKESKGSNFYTGVLNETNSEPSNIGLFAFSGQCNFSGEKYPLKWIENVHSGLLGQICEENPMNDSNKIEGMFCRN</sequence>
<comment type="caution">
    <text evidence="2">The sequence shown here is derived from an EMBL/GenBank/DDBJ whole genome shotgun (WGS) entry which is preliminary data.</text>
</comment>
<dbReference type="EMBL" id="CAJNRG010007733">
    <property type="protein sequence ID" value="CAF2097487.1"/>
    <property type="molecule type" value="Genomic_DNA"/>
</dbReference>
<dbReference type="GO" id="GO:0008265">
    <property type="term" value="F:molybdenum cofactor sulfurtransferase activity"/>
    <property type="evidence" value="ECO:0007669"/>
    <property type="project" value="TreeGrafter"/>
</dbReference>
<dbReference type="Proteomes" id="UP000663842">
    <property type="component" value="Unassembled WGS sequence"/>
</dbReference>
<dbReference type="SUPFAM" id="SSF53383">
    <property type="entry name" value="PLP-dependent transferases"/>
    <property type="match status" value="1"/>
</dbReference>